<proteinExistence type="inferred from homology"/>
<evidence type="ECO:0000256" key="3">
    <source>
        <dbReference type="RuleBase" id="RU363034"/>
    </source>
</evidence>
<keyword evidence="3" id="KW-0720">Serine protease</keyword>
<dbReference type="Pfam" id="PF00089">
    <property type="entry name" value="Trypsin"/>
    <property type="match status" value="1"/>
</dbReference>
<feature type="region of interest" description="Disordered" evidence="4">
    <location>
        <begin position="279"/>
        <end position="320"/>
    </location>
</feature>
<dbReference type="RefSeq" id="WP_093837892.1">
    <property type="nucleotide sequence ID" value="NZ_FOLM01000003.1"/>
</dbReference>
<dbReference type="AlphaFoldDB" id="A0A1I1IEA0"/>
<dbReference type="STRING" id="910347.SAMN05421773_10325"/>
<dbReference type="Proteomes" id="UP000199207">
    <property type="component" value="Unassembled WGS sequence"/>
</dbReference>
<keyword evidence="8" id="KW-1185">Reference proteome</keyword>
<dbReference type="PANTHER" id="PTHR24276:SF98">
    <property type="entry name" value="FI18310P1-RELATED"/>
    <property type="match status" value="1"/>
</dbReference>
<protein>
    <submittedName>
        <fullName evidence="7">Trypsin</fullName>
    </submittedName>
</protein>
<dbReference type="InterPro" id="IPR001314">
    <property type="entry name" value="Peptidase_S1A"/>
</dbReference>
<evidence type="ECO:0000256" key="4">
    <source>
        <dbReference type="SAM" id="MobiDB-lite"/>
    </source>
</evidence>
<feature type="compositionally biased region" description="Low complexity" evidence="4">
    <location>
        <begin position="279"/>
        <end position="292"/>
    </location>
</feature>
<evidence type="ECO:0000259" key="6">
    <source>
        <dbReference type="PROSITE" id="PS50240"/>
    </source>
</evidence>
<sequence length="320" mass="32757">MRGLSRLLFGALALTLPVAGLPGPAAADDLVVGGHPVRAEEHLWAVALSSPERYGQERGGHFCGGVVIGARTVLTAAHCLIPRPAGDLRVIAGRADLKDTGGREVAVEAYWTNPEYDPRTHSGDLGLLVLAEPLPGDHVIPLAGRDDPAYAAGTPARVLGWGDVRGDGSYPDVLRAADVFVLDDEQCARAYADSAESGHGRFTPGAMVCAGRRAGGADSCQGDSGGPLVARGRLVGLVSWGTGCGLPGRPGVYTRASLAAELLDWPVAAEAAAAAGDGSAATDAMGDDAASGPWGGPGGVRERGERRRAVTPRRSDRPVA</sequence>
<dbReference type="Gene3D" id="2.40.10.10">
    <property type="entry name" value="Trypsin-like serine proteases"/>
    <property type="match status" value="1"/>
</dbReference>
<dbReference type="CDD" id="cd00190">
    <property type="entry name" value="Tryp_SPc"/>
    <property type="match status" value="1"/>
</dbReference>
<keyword evidence="3" id="KW-0645">Protease</keyword>
<keyword evidence="2" id="KW-1015">Disulfide bond</keyword>
<dbReference type="SUPFAM" id="SSF50494">
    <property type="entry name" value="Trypsin-like serine proteases"/>
    <property type="match status" value="1"/>
</dbReference>
<evidence type="ECO:0000256" key="1">
    <source>
        <dbReference type="ARBA" id="ARBA00007664"/>
    </source>
</evidence>
<dbReference type="InterPro" id="IPR033116">
    <property type="entry name" value="TRYPSIN_SER"/>
</dbReference>
<dbReference type="InterPro" id="IPR050430">
    <property type="entry name" value="Peptidase_S1"/>
</dbReference>
<comment type="similarity">
    <text evidence="1">Belongs to the peptidase S1 family.</text>
</comment>
<keyword evidence="3" id="KW-0378">Hydrolase</keyword>
<evidence type="ECO:0000313" key="7">
    <source>
        <dbReference type="EMBL" id="SFC34719.1"/>
    </source>
</evidence>
<name>A0A1I1IEA0_9ACTN</name>
<dbReference type="PROSITE" id="PS00135">
    <property type="entry name" value="TRYPSIN_SER"/>
    <property type="match status" value="1"/>
</dbReference>
<dbReference type="GO" id="GO:0004252">
    <property type="term" value="F:serine-type endopeptidase activity"/>
    <property type="evidence" value="ECO:0007669"/>
    <property type="project" value="InterPro"/>
</dbReference>
<gene>
    <name evidence="7" type="ORF">SAMN05421773_10325</name>
</gene>
<evidence type="ECO:0000313" key="8">
    <source>
        <dbReference type="Proteomes" id="UP000199207"/>
    </source>
</evidence>
<dbReference type="PROSITE" id="PS50240">
    <property type="entry name" value="TRYPSIN_DOM"/>
    <property type="match status" value="1"/>
</dbReference>
<evidence type="ECO:0000256" key="5">
    <source>
        <dbReference type="SAM" id="SignalP"/>
    </source>
</evidence>
<feature type="signal peptide" evidence="5">
    <location>
        <begin position="1"/>
        <end position="27"/>
    </location>
</feature>
<feature type="domain" description="Peptidase S1" evidence="6">
    <location>
        <begin position="31"/>
        <end position="265"/>
    </location>
</feature>
<dbReference type="InterPro" id="IPR001254">
    <property type="entry name" value="Trypsin_dom"/>
</dbReference>
<evidence type="ECO:0000256" key="2">
    <source>
        <dbReference type="ARBA" id="ARBA00023157"/>
    </source>
</evidence>
<organism evidence="7 8">
    <name type="scientific">Streptomyces aidingensis</name>
    <dbReference type="NCBI Taxonomy" id="910347"/>
    <lineage>
        <taxon>Bacteria</taxon>
        <taxon>Bacillati</taxon>
        <taxon>Actinomycetota</taxon>
        <taxon>Actinomycetes</taxon>
        <taxon>Kitasatosporales</taxon>
        <taxon>Streptomycetaceae</taxon>
        <taxon>Streptomyces</taxon>
    </lineage>
</organism>
<dbReference type="InterPro" id="IPR043504">
    <property type="entry name" value="Peptidase_S1_PA_chymotrypsin"/>
</dbReference>
<dbReference type="PRINTS" id="PR00722">
    <property type="entry name" value="CHYMOTRYPSIN"/>
</dbReference>
<keyword evidence="5" id="KW-0732">Signal</keyword>
<dbReference type="InterPro" id="IPR018114">
    <property type="entry name" value="TRYPSIN_HIS"/>
</dbReference>
<dbReference type="FunFam" id="2.40.10.10:FF:000002">
    <property type="entry name" value="Transmembrane protease serine"/>
    <property type="match status" value="1"/>
</dbReference>
<dbReference type="EMBL" id="FOLM01000003">
    <property type="protein sequence ID" value="SFC34719.1"/>
    <property type="molecule type" value="Genomic_DNA"/>
</dbReference>
<dbReference type="InterPro" id="IPR009003">
    <property type="entry name" value="Peptidase_S1_PA"/>
</dbReference>
<feature type="chain" id="PRO_5011784273" evidence="5">
    <location>
        <begin position="28"/>
        <end position="320"/>
    </location>
</feature>
<dbReference type="SMART" id="SM00020">
    <property type="entry name" value="Tryp_SPc"/>
    <property type="match status" value="1"/>
</dbReference>
<accession>A0A1I1IEA0</accession>
<reference evidence="7 8" key="1">
    <citation type="submission" date="2016-10" db="EMBL/GenBank/DDBJ databases">
        <authorList>
            <person name="de Groot N.N."/>
        </authorList>
    </citation>
    <scope>NUCLEOTIDE SEQUENCE [LARGE SCALE GENOMIC DNA]</scope>
    <source>
        <strain evidence="7 8">CGMCC 4.5739</strain>
    </source>
</reference>
<dbReference type="OrthoDB" id="1496095at2"/>
<dbReference type="PANTHER" id="PTHR24276">
    <property type="entry name" value="POLYSERASE-RELATED"/>
    <property type="match status" value="1"/>
</dbReference>
<feature type="compositionally biased region" description="Basic and acidic residues" evidence="4">
    <location>
        <begin position="300"/>
        <end position="320"/>
    </location>
</feature>
<dbReference type="PROSITE" id="PS00134">
    <property type="entry name" value="TRYPSIN_HIS"/>
    <property type="match status" value="1"/>
</dbReference>
<dbReference type="GO" id="GO:0006508">
    <property type="term" value="P:proteolysis"/>
    <property type="evidence" value="ECO:0007669"/>
    <property type="project" value="UniProtKB-KW"/>
</dbReference>